<keyword evidence="1" id="KW-0472">Membrane</keyword>
<evidence type="ECO:0000313" key="2">
    <source>
        <dbReference type="EMBL" id="TKW65230.1"/>
    </source>
</evidence>
<reference evidence="2 3" key="1">
    <citation type="journal article" date="2017" name="Nat. Commun.">
        <title>In situ click chemistry generation of cyclooxygenase-2 inhibitors.</title>
        <authorList>
            <person name="Bhardwaj A."/>
            <person name="Kaur J."/>
            <person name="Wuest M."/>
            <person name="Wuest F."/>
        </authorList>
    </citation>
    <scope>NUCLEOTIDE SEQUENCE [LARGE SCALE GENOMIC DNA]</scope>
    <source>
        <strain evidence="2">S2_012_000_R3_94</strain>
    </source>
</reference>
<dbReference type="EMBL" id="VAFL01000015">
    <property type="protein sequence ID" value="TKW65230.1"/>
    <property type="molecule type" value="Genomic_DNA"/>
</dbReference>
<feature type="transmembrane region" description="Helical" evidence="1">
    <location>
        <begin position="37"/>
        <end position="64"/>
    </location>
</feature>
<keyword evidence="1" id="KW-1133">Transmembrane helix</keyword>
<dbReference type="Proteomes" id="UP000315344">
    <property type="component" value="Unassembled WGS sequence"/>
</dbReference>
<dbReference type="AlphaFoldDB" id="A0A533I5D1"/>
<organism evidence="2 3">
    <name type="scientific">Paracoccus denitrificans</name>
    <dbReference type="NCBI Taxonomy" id="266"/>
    <lineage>
        <taxon>Bacteria</taxon>
        <taxon>Pseudomonadati</taxon>
        <taxon>Pseudomonadota</taxon>
        <taxon>Alphaproteobacteria</taxon>
        <taxon>Rhodobacterales</taxon>
        <taxon>Paracoccaceae</taxon>
        <taxon>Paracoccus</taxon>
    </lineage>
</organism>
<keyword evidence="1" id="KW-0812">Transmembrane</keyword>
<comment type="caution">
    <text evidence="2">The sequence shown here is derived from an EMBL/GenBank/DDBJ whole genome shotgun (WGS) entry which is preliminary data.</text>
</comment>
<protein>
    <submittedName>
        <fullName evidence="2">Uncharacterized protein</fullName>
    </submittedName>
</protein>
<proteinExistence type="predicted"/>
<sequence>MKNALVALGWIAFSIGGLLTLLTLIFAFSIGIRIVGVLLAVFGVGGFLCYVVWSWWTECVIAPLRSKKKKPR</sequence>
<gene>
    <name evidence="2" type="ORF">DI616_16010</name>
</gene>
<evidence type="ECO:0000313" key="3">
    <source>
        <dbReference type="Proteomes" id="UP000315344"/>
    </source>
</evidence>
<evidence type="ECO:0000256" key="1">
    <source>
        <dbReference type="SAM" id="Phobius"/>
    </source>
</evidence>
<accession>A0A533I5D1</accession>
<name>A0A533I5D1_PARDE</name>